<evidence type="ECO:0000256" key="1">
    <source>
        <dbReference type="SAM" id="MobiDB-lite"/>
    </source>
</evidence>
<evidence type="ECO:0000313" key="3">
    <source>
        <dbReference type="EMBL" id="KAA2235549.1"/>
    </source>
</evidence>
<dbReference type="AlphaFoldDB" id="A0A5B2VB01"/>
<protein>
    <submittedName>
        <fullName evidence="3">Sel1 repeat family protein</fullName>
    </submittedName>
</protein>
<name>A0A5B2VB01_9HYPH</name>
<keyword evidence="2" id="KW-0732">Signal</keyword>
<organism evidence="3 4">
    <name type="scientific">Salinarimonas soli</name>
    <dbReference type="NCBI Taxonomy" id="1638099"/>
    <lineage>
        <taxon>Bacteria</taxon>
        <taxon>Pseudomonadati</taxon>
        <taxon>Pseudomonadota</taxon>
        <taxon>Alphaproteobacteria</taxon>
        <taxon>Hyphomicrobiales</taxon>
        <taxon>Salinarimonadaceae</taxon>
        <taxon>Salinarimonas</taxon>
    </lineage>
</organism>
<feature type="chain" id="PRO_5023069630" evidence="2">
    <location>
        <begin position="23"/>
        <end position="899"/>
    </location>
</feature>
<accession>A0A5B2VB01</accession>
<gene>
    <name evidence="3" type="ORF">F0L46_18775</name>
</gene>
<dbReference type="InterPro" id="IPR006597">
    <property type="entry name" value="Sel1-like"/>
</dbReference>
<feature type="signal peptide" evidence="2">
    <location>
        <begin position="1"/>
        <end position="22"/>
    </location>
</feature>
<feature type="compositionally biased region" description="Pro residues" evidence="1">
    <location>
        <begin position="662"/>
        <end position="679"/>
    </location>
</feature>
<evidence type="ECO:0000256" key="2">
    <source>
        <dbReference type="SAM" id="SignalP"/>
    </source>
</evidence>
<reference evidence="3 4" key="2">
    <citation type="submission" date="2019-09" db="EMBL/GenBank/DDBJ databases">
        <authorList>
            <person name="Jin C."/>
        </authorList>
    </citation>
    <scope>NUCLEOTIDE SEQUENCE [LARGE SCALE GENOMIC DNA]</scope>
    <source>
        <strain evidence="3 4">BN140002</strain>
    </source>
</reference>
<evidence type="ECO:0000313" key="4">
    <source>
        <dbReference type="Proteomes" id="UP000323142"/>
    </source>
</evidence>
<feature type="region of interest" description="Disordered" evidence="1">
    <location>
        <begin position="660"/>
        <end position="686"/>
    </location>
</feature>
<dbReference type="SUPFAM" id="SSF81901">
    <property type="entry name" value="HCP-like"/>
    <property type="match status" value="1"/>
</dbReference>
<dbReference type="SMART" id="SM00671">
    <property type="entry name" value="SEL1"/>
    <property type="match status" value="5"/>
</dbReference>
<dbReference type="PANTHER" id="PTHR11102">
    <property type="entry name" value="SEL-1-LIKE PROTEIN"/>
    <property type="match status" value="1"/>
</dbReference>
<dbReference type="InterPro" id="IPR050767">
    <property type="entry name" value="Sel1_AlgK"/>
</dbReference>
<dbReference type="Pfam" id="PF08238">
    <property type="entry name" value="Sel1"/>
    <property type="match status" value="4"/>
</dbReference>
<dbReference type="Gene3D" id="1.25.40.10">
    <property type="entry name" value="Tetratricopeptide repeat domain"/>
    <property type="match status" value="2"/>
</dbReference>
<dbReference type="OrthoDB" id="8192801at2"/>
<keyword evidence="4" id="KW-1185">Reference proteome</keyword>
<dbReference type="EMBL" id="VUOA01000034">
    <property type="protein sequence ID" value="KAA2235549.1"/>
    <property type="molecule type" value="Genomic_DNA"/>
</dbReference>
<reference evidence="3 4" key="1">
    <citation type="submission" date="2019-09" db="EMBL/GenBank/DDBJ databases">
        <title>Salinarimonas rosea gen. nov., sp. nov., a new member of the a-2 subgroup of the Proteobacteria.</title>
        <authorList>
            <person name="Liu J."/>
        </authorList>
    </citation>
    <scope>NUCLEOTIDE SEQUENCE [LARGE SCALE GENOMIC DNA]</scope>
    <source>
        <strain evidence="3 4">BN140002</strain>
    </source>
</reference>
<dbReference type="RefSeq" id="WP_149820387.1">
    <property type="nucleotide sequence ID" value="NZ_VUOA01000034.1"/>
</dbReference>
<proteinExistence type="predicted"/>
<dbReference type="Proteomes" id="UP000323142">
    <property type="component" value="Unassembled WGS sequence"/>
</dbReference>
<dbReference type="PANTHER" id="PTHR11102:SF160">
    <property type="entry name" value="ERAD-ASSOCIATED E3 UBIQUITIN-PROTEIN LIGASE COMPONENT HRD3"/>
    <property type="match status" value="1"/>
</dbReference>
<comment type="caution">
    <text evidence="3">The sequence shown here is derived from an EMBL/GenBank/DDBJ whole genome shotgun (WGS) entry which is preliminary data.</text>
</comment>
<dbReference type="InterPro" id="IPR011990">
    <property type="entry name" value="TPR-like_helical_dom_sf"/>
</dbReference>
<sequence length="899" mass="97595">MTPRIRLIRLHVVALLAGMILAALQGAAAAGSLALGAAATCNRIAPLPSLDPREIPVTVVDLTVSKELSAAVEACRAAHRASFRPTGLTLQYARVLRASREPEAVPLLRDIAAEGDLEANYLLHRAYDAIDRDGAGPTVGGRLVTRAEAEAGLRRAAVGGHPEAIADLGRALAVGGAMRRDPVEARIWLERAMAPTARSSRRGDARIYYARLVAVDPLATQAERERAFDIVAEDGGSSRPSARILLGRYLRRGIGTQADPARARAIFEELLRHEHLEGEAGAELAEMLLAGEGGPQDARRAVTLMSKTSLPTVLSPEMQMLRARLLREGGVLGRDRAAAVCALSRVLYLPNDAIWPLAEMLAQVSTTLDRGQADAVRFRLEERADTGDLRAMLALARLKLGPHPGLRDEAGGYKLLEAAEAAGSDEAAALLAFRYGRWAADGTPVMAEHARAALERLLPANLPIAHTVHGKLLRLGWLYPQDDVAATQAIRRGAESGDMEAMTLLADAYRDGLGVPKDRAGELRWTRAAVTAGWLRGVDRLGFLFAFTRGDMTLREGITDVVALHLERINIQALPNFNGPLIDRHGLDTVARAVMDALRLVPAGLEDERFRPLVRDMPLRLRIAIERELIARGHLTGKAEGHLGPQARAALKAWADAEGPLGPEPMLAPAPVDAPPAPLAPGDDGGDPNKVTVSFEDGERVARHVAGLIQGAGTVADWRRAIGLVNLMARIGDPTARWFLVDRFDDDPHIRDAVSTAEITRYSLDMMLTRPDYAKKVEFKFLFNIIGVMTKRRDHDAFASAFLDWLRDDLRLQANLGRIFGQIDVAPRACLVLTREAVRRGVPEIGERNFCDDVARTALVAWARAAGPSGAELRLRREAREDILRLARELDTRGRPASR</sequence>